<accession>Q21KM0</accession>
<protein>
    <recommendedName>
        <fullName evidence="3">TonB C-terminal domain-containing protein</fullName>
    </recommendedName>
</protein>
<dbReference type="Proteomes" id="UP000001947">
    <property type="component" value="Chromosome"/>
</dbReference>
<dbReference type="KEGG" id="sde:Sde_1497"/>
<gene>
    <name evidence="1" type="ordered locus">Sde_1497</name>
</gene>
<evidence type="ECO:0000313" key="2">
    <source>
        <dbReference type="Proteomes" id="UP000001947"/>
    </source>
</evidence>
<keyword evidence="2" id="KW-1185">Reference proteome</keyword>
<dbReference type="HOGENOM" id="CLU_1184360_0_0_6"/>
<organism evidence="1 2">
    <name type="scientific">Saccharophagus degradans (strain 2-40 / ATCC 43961 / DSM 17024)</name>
    <dbReference type="NCBI Taxonomy" id="203122"/>
    <lineage>
        <taxon>Bacteria</taxon>
        <taxon>Pseudomonadati</taxon>
        <taxon>Pseudomonadota</taxon>
        <taxon>Gammaproteobacteria</taxon>
        <taxon>Cellvibrionales</taxon>
        <taxon>Cellvibrionaceae</taxon>
        <taxon>Saccharophagus</taxon>
    </lineage>
</organism>
<dbReference type="GeneID" id="98613173"/>
<evidence type="ECO:0000313" key="1">
    <source>
        <dbReference type="EMBL" id="ABD80759.1"/>
    </source>
</evidence>
<sequence>MLKHIIPLAFLVFSLPTFPNDDNTLEEFVPASIKDSRMSIEKLIKFPRKHEKSKEDIAVVIRCDAVIKRNGKVDHNFCYEEGGVHFPFVSMINRAASKSVFNPARVNGTARPVYFQYYVLFIKKGSATSIEVIGNSGLEVDKYGVDYTSPQRYSVPGGIFGAGCSYNKHITVNAVISELGTVSSVAVEGDNAGDKCTKYLEESFKNQKFIPATYNGKAISAFYSELIFDTIRRQ</sequence>
<name>Q21KM0_SACD2</name>
<proteinExistence type="predicted"/>
<evidence type="ECO:0008006" key="3">
    <source>
        <dbReference type="Google" id="ProtNLM"/>
    </source>
</evidence>
<reference evidence="1 2" key="1">
    <citation type="journal article" date="2008" name="PLoS Genet.">
        <title>Complete genome sequence of the complex carbohydrate-degrading marine bacterium, Saccharophagus degradans strain 2-40 T.</title>
        <authorList>
            <person name="Weiner R.M."/>
            <person name="Taylor L.E.II."/>
            <person name="Henrissat B."/>
            <person name="Hauser L."/>
            <person name="Land M."/>
            <person name="Coutinho P.M."/>
            <person name="Rancurel C."/>
            <person name="Saunders E.H."/>
            <person name="Longmire A.G."/>
            <person name="Zhang H."/>
            <person name="Bayer E.A."/>
            <person name="Gilbert H.J."/>
            <person name="Larimer F."/>
            <person name="Zhulin I.B."/>
            <person name="Ekborg N.A."/>
            <person name="Lamed R."/>
            <person name="Richardson P.M."/>
            <person name="Borovok I."/>
            <person name="Hutcheson S."/>
        </authorList>
    </citation>
    <scope>NUCLEOTIDE SEQUENCE [LARGE SCALE GENOMIC DNA]</scope>
    <source>
        <strain evidence="2">2-40 / ATCC 43961 / DSM 17024</strain>
    </source>
</reference>
<dbReference type="AlphaFoldDB" id="Q21KM0"/>
<dbReference type="EMBL" id="CP000282">
    <property type="protein sequence ID" value="ABD80759.1"/>
    <property type="molecule type" value="Genomic_DNA"/>
</dbReference>
<dbReference type="RefSeq" id="WP_011467979.1">
    <property type="nucleotide sequence ID" value="NC_007912.1"/>
</dbReference>